<organism evidence="2">
    <name type="scientific">uncultured Sulfurovum sp</name>
    <dbReference type="NCBI Taxonomy" id="269237"/>
    <lineage>
        <taxon>Bacteria</taxon>
        <taxon>Pseudomonadati</taxon>
        <taxon>Campylobacterota</taxon>
        <taxon>Epsilonproteobacteria</taxon>
        <taxon>Campylobacterales</taxon>
        <taxon>Sulfurovaceae</taxon>
        <taxon>Sulfurovum</taxon>
        <taxon>environmental samples</taxon>
    </lineage>
</organism>
<sequence length="97" mass="11382">MKQVTLREYAKLHKLSYFNVMKMVRGKEVKSVTVEENGKEVQYVLIEEEQEKSVSKKIEESTSSQMSLEEENAFLKKEVKRLKVELEKCNKRTVLAL</sequence>
<feature type="coiled-coil region" evidence="1">
    <location>
        <begin position="58"/>
        <end position="92"/>
    </location>
</feature>
<dbReference type="AlphaFoldDB" id="A0A6S6RX83"/>
<keyword evidence="1" id="KW-0175">Coiled coil</keyword>
<evidence type="ECO:0000256" key="1">
    <source>
        <dbReference type="SAM" id="Coils"/>
    </source>
</evidence>
<accession>A0A6S6RX83</accession>
<reference evidence="2" key="1">
    <citation type="submission" date="2020-01" db="EMBL/GenBank/DDBJ databases">
        <authorList>
            <person name="Meier V. D."/>
            <person name="Meier V D."/>
        </authorList>
    </citation>
    <scope>NUCLEOTIDE SEQUENCE</scope>
    <source>
        <strain evidence="2">HLG_WM_MAG_03</strain>
    </source>
</reference>
<proteinExistence type="predicted"/>
<protein>
    <submittedName>
        <fullName evidence="2">Uncharacterized protein</fullName>
    </submittedName>
</protein>
<gene>
    <name evidence="2" type="ORF">HELGO_WM68070</name>
</gene>
<evidence type="ECO:0000313" key="2">
    <source>
        <dbReference type="EMBL" id="CAA6798401.1"/>
    </source>
</evidence>
<dbReference type="EMBL" id="CACVAR010000003">
    <property type="protein sequence ID" value="CAA6798401.1"/>
    <property type="molecule type" value="Genomic_DNA"/>
</dbReference>
<name>A0A6S6RX83_9BACT</name>